<comment type="similarity">
    <text evidence="2 6">Belongs to the glycosyl hydrolase 42 family.</text>
</comment>
<feature type="active site" description="Proton donor" evidence="7">
    <location>
        <position position="162"/>
    </location>
</feature>
<keyword evidence="9" id="KW-0862">Zinc</keyword>
<dbReference type="SUPFAM" id="SSF51445">
    <property type="entry name" value="(Trans)glycosidases"/>
    <property type="match status" value="1"/>
</dbReference>
<evidence type="ECO:0000259" key="12">
    <source>
        <dbReference type="Pfam" id="PF08533"/>
    </source>
</evidence>
<dbReference type="InterPro" id="IPR017853">
    <property type="entry name" value="GH"/>
</dbReference>
<feature type="active site" description="Nucleophile" evidence="7">
    <location>
        <position position="314"/>
    </location>
</feature>
<dbReference type="GO" id="GO:0004565">
    <property type="term" value="F:beta-galactosidase activity"/>
    <property type="evidence" value="ECO:0007669"/>
    <property type="project" value="UniProtKB-EC"/>
</dbReference>
<feature type="domain" description="Beta-galactosidase C-terminal" evidence="12">
    <location>
        <begin position="622"/>
        <end position="680"/>
    </location>
</feature>
<evidence type="ECO:0000313" key="14">
    <source>
        <dbReference type="Proteomes" id="UP000053859"/>
    </source>
</evidence>
<dbReference type="EC" id="3.2.1.23" evidence="3 6"/>
<dbReference type="InterPro" id="IPR013738">
    <property type="entry name" value="Beta_galactosidase_Trimer"/>
</dbReference>
<evidence type="ECO:0000256" key="8">
    <source>
        <dbReference type="PIRSR" id="PIRSR001084-2"/>
    </source>
</evidence>
<evidence type="ECO:0000256" key="2">
    <source>
        <dbReference type="ARBA" id="ARBA00005940"/>
    </source>
</evidence>
<dbReference type="EMBL" id="DF968346">
    <property type="protein sequence ID" value="GAP50623.1"/>
    <property type="molecule type" value="Genomic_DNA"/>
</dbReference>
<dbReference type="Gene3D" id="3.40.50.880">
    <property type="match status" value="1"/>
</dbReference>
<dbReference type="PANTHER" id="PTHR36447:SF1">
    <property type="entry name" value="BETA-GALACTOSIDASE GANA"/>
    <property type="match status" value="1"/>
</dbReference>
<feature type="binding site" evidence="9">
    <location>
        <position position="169"/>
    </location>
    <ligand>
        <name>Zn(2+)</name>
        <dbReference type="ChEBI" id="CHEBI:29105"/>
    </ligand>
</feature>
<dbReference type="GO" id="GO:0046872">
    <property type="term" value="F:metal ion binding"/>
    <property type="evidence" value="ECO:0007669"/>
    <property type="project" value="UniProtKB-KW"/>
</dbReference>
<dbReference type="Proteomes" id="UP000053859">
    <property type="component" value="Unassembled WGS sequence"/>
</dbReference>
<feature type="domain" description="Beta-galactosidase trimerisation" evidence="11">
    <location>
        <begin position="402"/>
        <end position="613"/>
    </location>
</feature>
<keyword evidence="5 6" id="KW-0326">Glycosidase</keyword>
<protein>
    <recommendedName>
        <fullName evidence="3 6">Beta-galactosidase</fullName>
        <shortName evidence="6">Beta-gal</shortName>
        <ecNumber evidence="3 6">3.2.1.23</ecNumber>
    </recommendedName>
</protein>
<organism evidence="13 14">
    <name type="scientific">Streptomyces azureus</name>
    <dbReference type="NCBI Taxonomy" id="146537"/>
    <lineage>
        <taxon>Bacteria</taxon>
        <taxon>Bacillati</taxon>
        <taxon>Actinomycetota</taxon>
        <taxon>Actinomycetes</taxon>
        <taxon>Kitasatosporales</taxon>
        <taxon>Streptomycetaceae</taxon>
        <taxon>Streptomyces</taxon>
    </lineage>
</organism>
<dbReference type="GO" id="GO:0006012">
    <property type="term" value="P:galactose metabolic process"/>
    <property type="evidence" value="ECO:0007669"/>
    <property type="project" value="InterPro"/>
</dbReference>
<feature type="binding site" evidence="9">
    <location>
        <position position="167"/>
    </location>
    <ligand>
        <name>Zn(2+)</name>
        <dbReference type="ChEBI" id="CHEBI:29105"/>
    </ligand>
</feature>
<feature type="binding site" evidence="8">
    <location>
        <position position="161"/>
    </location>
    <ligand>
        <name>substrate</name>
    </ligand>
</feature>
<dbReference type="SUPFAM" id="SSF52317">
    <property type="entry name" value="Class I glutamine amidotransferase-like"/>
    <property type="match status" value="1"/>
</dbReference>
<dbReference type="GO" id="GO:0009341">
    <property type="term" value="C:beta-galactosidase complex"/>
    <property type="evidence" value="ECO:0007669"/>
    <property type="project" value="InterPro"/>
</dbReference>
<dbReference type="AlphaFoldDB" id="A0A0K8PSB5"/>
<dbReference type="Gene3D" id="3.20.20.80">
    <property type="entry name" value="Glycosidases"/>
    <property type="match status" value="1"/>
</dbReference>
<gene>
    <name evidence="13" type="ORF">SAZU_5481</name>
</gene>
<evidence type="ECO:0000256" key="7">
    <source>
        <dbReference type="PIRSR" id="PIRSR001084-1"/>
    </source>
</evidence>
<dbReference type="PANTHER" id="PTHR36447">
    <property type="entry name" value="BETA-GALACTOSIDASE GANA"/>
    <property type="match status" value="1"/>
</dbReference>
<evidence type="ECO:0000256" key="6">
    <source>
        <dbReference type="PIRNR" id="PIRNR001084"/>
    </source>
</evidence>
<dbReference type="InterPro" id="IPR013739">
    <property type="entry name" value="Beta_galactosidase_C"/>
</dbReference>
<proteinExistence type="inferred from homology"/>
<dbReference type="Pfam" id="PF08533">
    <property type="entry name" value="Glyco_hydro_42C"/>
    <property type="match status" value="1"/>
</dbReference>
<dbReference type="InterPro" id="IPR013780">
    <property type="entry name" value="Glyco_hydro_b"/>
</dbReference>
<evidence type="ECO:0000256" key="3">
    <source>
        <dbReference type="ARBA" id="ARBA00012756"/>
    </source>
</evidence>
<dbReference type="InterPro" id="IPR013529">
    <property type="entry name" value="Glyco_hydro_42_N"/>
</dbReference>
<evidence type="ECO:0000259" key="11">
    <source>
        <dbReference type="Pfam" id="PF08532"/>
    </source>
</evidence>
<feature type="binding site" evidence="8">
    <location>
        <position position="123"/>
    </location>
    <ligand>
        <name>substrate</name>
    </ligand>
</feature>
<feature type="domain" description="Glycoside hydrolase family 42 N-terminal" evidence="10">
    <location>
        <begin position="26"/>
        <end position="391"/>
    </location>
</feature>
<evidence type="ECO:0000256" key="5">
    <source>
        <dbReference type="ARBA" id="ARBA00023295"/>
    </source>
</evidence>
<accession>A0A0K8PSB5</accession>
<dbReference type="Pfam" id="PF08532">
    <property type="entry name" value="Glyco_hydro_42M"/>
    <property type="match status" value="1"/>
</dbReference>
<dbReference type="InterPro" id="IPR029062">
    <property type="entry name" value="Class_I_gatase-like"/>
</dbReference>
<comment type="catalytic activity">
    <reaction evidence="1 6">
        <text>Hydrolysis of terminal non-reducing beta-D-galactose residues in beta-D-galactosides.</text>
        <dbReference type="EC" id="3.2.1.23"/>
    </reaction>
</comment>
<keyword evidence="14" id="KW-1185">Reference proteome</keyword>
<evidence type="ECO:0000256" key="9">
    <source>
        <dbReference type="PIRSR" id="PIRSR001084-3"/>
    </source>
</evidence>
<evidence type="ECO:0000256" key="1">
    <source>
        <dbReference type="ARBA" id="ARBA00001412"/>
    </source>
</evidence>
<dbReference type="PIRSF" id="PIRSF001084">
    <property type="entry name" value="B-galactosidase"/>
    <property type="match status" value="1"/>
</dbReference>
<dbReference type="InterPro" id="IPR003476">
    <property type="entry name" value="Glyco_hydro_42"/>
</dbReference>
<keyword evidence="9" id="KW-0479">Metal-binding</keyword>
<dbReference type="Pfam" id="PF02449">
    <property type="entry name" value="Glyco_hydro_42"/>
    <property type="match status" value="1"/>
</dbReference>
<evidence type="ECO:0000259" key="10">
    <source>
        <dbReference type="Pfam" id="PF02449"/>
    </source>
</evidence>
<dbReference type="Gene3D" id="2.60.40.1180">
    <property type="entry name" value="Golgi alpha-mannosidase II"/>
    <property type="match status" value="1"/>
</dbReference>
<evidence type="ECO:0000256" key="4">
    <source>
        <dbReference type="ARBA" id="ARBA00022801"/>
    </source>
</evidence>
<name>A0A0K8PSB5_STRAJ</name>
<feature type="binding site" evidence="9">
    <location>
        <position position="172"/>
    </location>
    <ligand>
        <name>Zn(2+)</name>
        <dbReference type="ChEBI" id="CHEBI:29105"/>
    </ligand>
</feature>
<evidence type="ECO:0000313" key="13">
    <source>
        <dbReference type="EMBL" id="GAP50623.1"/>
    </source>
</evidence>
<sequence>MSDPRTNDPRMSTFRSRLPGVVYGGDYNPEQWPREVWQEDVRLMRAAGVRLVSLGIFSWSVLEPADGRFDFSWLDEIMDLLWANGIHVNLATPNAAPPPWLATDFPEILSVDRQGVRHGIGSRGHFCPSSPVYRDRSRRIATKLAERYGKHPALAMWHIGNEYHSDCFCDRCDDRFRAWLRQRYGTLDELNRRWGTAFWSQRYGDWSQVHLPQPVRGWVNPSRELDFSRFTSDNLLELVTQERDLLHAITPDVPATTNFFGCRLTDSHRWAKELDVVAFDCYPDPGKPHSMAVAAFQYDLMRSLGNGRPWMLMEQAAGAVSQWKTNQVKQPGRMRLGSYQAVAHGSDAVMFFQWRASPQGQEKFHSAMLPHGGENTRTWQEVKALGNELRAIDEVVTARTGAQVAIVWDWQNWWAVEGCAHPDNALDYREIVARHHRALWNSQVAVDVVTLDDDLSPYRVLVVPNQYLMTRQQSTAVRKFVEDGGHLVVSYFSGIVDEDDRIVEGGYPGALREIIGAHVQEFSPLPAEAAVPVRAAAEKTALNGFFATASVWQDDLVTETARPLAVYRKSHLSGKAAVIEHELGRGRAVYIGTRLDDDALEALVRYVLDRAGVRPVHAAPRGVEVTERRTDTSAYLFLLNHRQDKATVTLDRSGTDLITGRRIEAGETLVLDAADVAVVRSPLAAAQHAEPSPSGS</sequence>
<dbReference type="PATRIC" id="fig|146537.3.peg.5774"/>
<dbReference type="CDD" id="cd03143">
    <property type="entry name" value="A4_beta-galactosidase_middle_domain"/>
    <property type="match status" value="1"/>
</dbReference>
<feature type="binding site" evidence="9">
    <location>
        <position position="127"/>
    </location>
    <ligand>
        <name>Zn(2+)</name>
        <dbReference type="ChEBI" id="CHEBI:29105"/>
    </ligand>
</feature>
<keyword evidence="4 6" id="KW-0378">Hydrolase</keyword>
<reference evidence="13" key="1">
    <citation type="journal article" date="2015" name="Genome Announc.">
        <title>Draft Genome Sequence of Thiostrepton-Producing Streptomyces azureus ATCC 14921.</title>
        <authorList>
            <person name="Sakihara K."/>
            <person name="Maeda J."/>
            <person name="Tashiro K."/>
            <person name="Fujino Y."/>
            <person name="Kuhara S."/>
            <person name="Ohshima T."/>
            <person name="Ogata S."/>
            <person name="Doi K."/>
        </authorList>
    </citation>
    <scope>NUCLEOTIDE SEQUENCE [LARGE SCALE GENOMIC DNA]</scope>
    <source>
        <strain evidence="13">ATCC14921</strain>
    </source>
</reference>